<dbReference type="Pfam" id="PF01926">
    <property type="entry name" value="MMR_HSR1"/>
    <property type="match status" value="1"/>
</dbReference>
<dbReference type="AlphaFoldDB" id="A0A151U4F9"/>
<dbReference type="GO" id="GO:0031969">
    <property type="term" value="C:chloroplast membrane"/>
    <property type="evidence" value="ECO:0007669"/>
    <property type="project" value="TreeGrafter"/>
</dbReference>
<accession>A0A151U4F9</accession>
<evidence type="ECO:0000256" key="2">
    <source>
        <dbReference type="SAM" id="MobiDB-lite"/>
    </source>
</evidence>
<dbReference type="EMBL" id="CM003604">
    <property type="protein sequence ID" value="KYP74177.1"/>
    <property type="molecule type" value="Genomic_DNA"/>
</dbReference>
<dbReference type="SUPFAM" id="SSF51391">
    <property type="entry name" value="Thiamin phosphate synthase"/>
    <property type="match status" value="1"/>
</dbReference>
<dbReference type="Gene3D" id="3.40.50.300">
    <property type="entry name" value="P-loop containing nucleotide triphosphate hydrolases"/>
    <property type="match status" value="1"/>
</dbReference>
<dbReference type="CDD" id="cd09912">
    <property type="entry name" value="DLP_2"/>
    <property type="match status" value="1"/>
</dbReference>
<sequence length="917" mass="101152">MVPCSVTAPSSPLAALIPRHTLFSRPSPLPLLLRHRPPPISALSNGSSAHFNQQLSRPTDPPPPRTLFPGGYKRPELKLPTLVLQLDPNEVLSADNHALALIDKAVSKWVGIVILASNDASGGKLYEAACSLKSLLQERAYLVVAERVDIAAAAAAGGVLLSDQGLPTVVARNTMLDSKSELVVLPLVARIVHTVDAAVSASKSEGADFLVYGGADLKRVGSEVGSVYESVKIPIFVSWGKNAMSYADASGLLASGASGFVTSLEGFGLFGDEFLHKVFGTVYASEGGGNAGEGEDKLNVDNGFHSETEVVAGFVKLEDREKQLIETERLVLNEAIEVIKKAAPLMEEVSLLNDAVSQIDEPFLLVIVGEFNSGKSTVINALLGERYLKEGVVPTTNEITFLRYTDLDIEQQRCERHPDGQYICYLPAPILKEMTIVDTPGTNVILQRQQRLTEEFVPRADLLLFVISADRPLTGSEIAFLRYSQQWKKKAVFVLNKADIYQNNHELEEAMSFIKDNIQRLLNTEDVILYPVSARSALEAKLMGTSNVERLNEELSTSDSRCGSSSFFELENFLYSFLDGSTIQGMDRMRLKLETPVGIADRLISSCETLLTQDYRYAKQDLTALKDIVNSVNDFAMNMDTESISWRRQTLSLIETTKSRVVELVEANLQLSNFDIIASYAFKGEKSSMPTTSRIQNDIIGPAVLAIQKMLEEYESWLYSKYTQQGRIYKESFEKRWPSLSHESSLINSETDRLLKKVDQAGSQLIGNFSSSAVSKSFEQEVQEMIIGTFGQLGVAGLSASLLTSVLQTTLEDLLALGICSVGGYLVISNFPARRQRVIDKVRRKADALAYELEEAMKKDLIEAIENLDTFVEVLSKPYQDEAQNRLNRLVGIQDELSNVEKKLRTLQIEIQNLHVS</sequence>
<keyword evidence="1" id="KW-0175">Coiled coil</keyword>
<feature type="coiled-coil region" evidence="1">
    <location>
        <begin position="890"/>
        <end position="917"/>
    </location>
</feature>
<dbReference type="Gramene" id="C.cajan_06657.t">
    <property type="protein sequence ID" value="C.cajan_06657.t"/>
    <property type="gene ID" value="C.cajan_06657"/>
</dbReference>
<dbReference type="GO" id="GO:0009228">
    <property type="term" value="P:thiamine biosynthetic process"/>
    <property type="evidence" value="ECO:0007669"/>
    <property type="project" value="UniProtKB-KW"/>
</dbReference>
<dbReference type="FunFam" id="3.20.20.70:FF:000389">
    <property type="entry name" value="Putative transmembrane GTPase FZO-like, chloroplastic"/>
    <property type="match status" value="1"/>
</dbReference>
<dbReference type="OMA" id="HFWEDVQ"/>
<protein>
    <submittedName>
        <fullName evidence="5">Uncharacterized protein in xynA 3'region</fullName>
    </submittedName>
</protein>
<dbReference type="Gene3D" id="3.20.20.70">
    <property type="entry name" value="Aldolase class I"/>
    <property type="match status" value="1"/>
</dbReference>
<dbReference type="GO" id="GO:0010027">
    <property type="term" value="P:thylakoid membrane organization"/>
    <property type="evidence" value="ECO:0007669"/>
    <property type="project" value="TreeGrafter"/>
</dbReference>
<dbReference type="InterPro" id="IPR022998">
    <property type="entry name" value="ThiamineP_synth_TenI"/>
</dbReference>
<dbReference type="PANTHER" id="PTHR43681">
    <property type="entry name" value="TRANSMEMBRANE GTPASE FZO"/>
    <property type="match status" value="1"/>
</dbReference>
<evidence type="ECO:0000259" key="4">
    <source>
        <dbReference type="Pfam" id="PF02581"/>
    </source>
</evidence>
<dbReference type="STRING" id="3821.A0A151U4F9"/>
<dbReference type="InterPro" id="IPR051943">
    <property type="entry name" value="TRAFAC_Dynamin-like_GTPase"/>
</dbReference>
<evidence type="ECO:0000313" key="6">
    <source>
        <dbReference type="Proteomes" id="UP000075243"/>
    </source>
</evidence>
<reference evidence="5 6" key="1">
    <citation type="journal article" date="2012" name="Nat. Biotechnol.">
        <title>Draft genome sequence of pigeonpea (Cajanus cajan), an orphan legume crop of resource-poor farmers.</title>
        <authorList>
            <person name="Varshney R.K."/>
            <person name="Chen W."/>
            <person name="Li Y."/>
            <person name="Bharti A.K."/>
            <person name="Saxena R.K."/>
            <person name="Schlueter J.A."/>
            <person name="Donoghue M.T."/>
            <person name="Azam S."/>
            <person name="Fan G."/>
            <person name="Whaley A.M."/>
            <person name="Farmer A.D."/>
            <person name="Sheridan J."/>
            <person name="Iwata A."/>
            <person name="Tuteja R."/>
            <person name="Penmetsa R.V."/>
            <person name="Wu W."/>
            <person name="Upadhyaya H.D."/>
            <person name="Yang S.P."/>
            <person name="Shah T."/>
            <person name="Saxena K.B."/>
            <person name="Michael T."/>
            <person name="McCombie W.R."/>
            <person name="Yang B."/>
            <person name="Zhang G."/>
            <person name="Yang H."/>
            <person name="Wang J."/>
            <person name="Spillane C."/>
            <person name="Cook D.R."/>
            <person name="May G.D."/>
            <person name="Xu X."/>
            <person name="Jackson S.A."/>
        </authorList>
    </citation>
    <scope>NUCLEOTIDE SEQUENCE [LARGE SCALE GENOMIC DNA]</scope>
    <source>
        <strain evidence="6">cv. Asha</strain>
    </source>
</reference>
<dbReference type="InterPro" id="IPR006073">
    <property type="entry name" value="GTP-bd"/>
</dbReference>
<keyword evidence="6" id="KW-1185">Reference proteome</keyword>
<evidence type="ECO:0000256" key="1">
    <source>
        <dbReference type="SAM" id="Coils"/>
    </source>
</evidence>
<feature type="compositionally biased region" description="Polar residues" evidence="2">
    <location>
        <begin position="43"/>
        <end position="56"/>
    </location>
</feature>
<dbReference type="GO" id="GO:0005525">
    <property type="term" value="F:GTP binding"/>
    <property type="evidence" value="ECO:0007669"/>
    <property type="project" value="InterPro"/>
</dbReference>
<dbReference type="PANTHER" id="PTHR43681:SF1">
    <property type="entry name" value="SARCALUMENIN"/>
    <property type="match status" value="1"/>
</dbReference>
<dbReference type="FunFam" id="3.40.50.300:FF:001052">
    <property type="entry name" value="Probable transmembrane GTPase FZO-like, chloroplastic"/>
    <property type="match status" value="1"/>
</dbReference>
<feature type="domain" description="Thiamine phosphate synthase/TenI" evidence="4">
    <location>
        <begin position="95"/>
        <end position="213"/>
    </location>
</feature>
<evidence type="ECO:0000313" key="5">
    <source>
        <dbReference type="EMBL" id="KYP74177.1"/>
    </source>
</evidence>
<gene>
    <name evidence="5" type="ORF">KK1_006845</name>
</gene>
<proteinExistence type="predicted"/>
<dbReference type="Proteomes" id="UP000075243">
    <property type="component" value="Chromosome 2"/>
</dbReference>
<dbReference type="OrthoDB" id="422720at2759"/>
<feature type="region of interest" description="Disordered" evidence="2">
    <location>
        <begin position="43"/>
        <end position="71"/>
    </location>
</feature>
<dbReference type="Pfam" id="PF02581">
    <property type="entry name" value="TMP-TENI"/>
    <property type="match status" value="1"/>
</dbReference>
<feature type="domain" description="G" evidence="3">
    <location>
        <begin position="366"/>
        <end position="497"/>
    </location>
</feature>
<evidence type="ECO:0000259" key="3">
    <source>
        <dbReference type="Pfam" id="PF01926"/>
    </source>
</evidence>
<dbReference type="InterPro" id="IPR036206">
    <property type="entry name" value="ThiamineP_synth_sf"/>
</dbReference>
<dbReference type="InterPro" id="IPR027417">
    <property type="entry name" value="P-loop_NTPase"/>
</dbReference>
<dbReference type="InterPro" id="IPR013785">
    <property type="entry name" value="Aldolase_TIM"/>
</dbReference>
<organism evidence="5 6">
    <name type="scientific">Cajanus cajan</name>
    <name type="common">Pigeon pea</name>
    <name type="synonym">Cajanus indicus</name>
    <dbReference type="NCBI Taxonomy" id="3821"/>
    <lineage>
        <taxon>Eukaryota</taxon>
        <taxon>Viridiplantae</taxon>
        <taxon>Streptophyta</taxon>
        <taxon>Embryophyta</taxon>
        <taxon>Tracheophyta</taxon>
        <taxon>Spermatophyta</taxon>
        <taxon>Magnoliopsida</taxon>
        <taxon>eudicotyledons</taxon>
        <taxon>Gunneridae</taxon>
        <taxon>Pentapetalae</taxon>
        <taxon>rosids</taxon>
        <taxon>fabids</taxon>
        <taxon>Fabales</taxon>
        <taxon>Fabaceae</taxon>
        <taxon>Papilionoideae</taxon>
        <taxon>50 kb inversion clade</taxon>
        <taxon>NPAAA clade</taxon>
        <taxon>indigoferoid/millettioid clade</taxon>
        <taxon>Phaseoleae</taxon>
        <taxon>Cajanus</taxon>
    </lineage>
</organism>
<name>A0A151U4F9_CAJCA</name>
<dbReference type="SUPFAM" id="SSF52540">
    <property type="entry name" value="P-loop containing nucleoside triphosphate hydrolases"/>
    <property type="match status" value="1"/>
</dbReference>